<evidence type="ECO:0000313" key="2">
    <source>
        <dbReference type="EMBL" id="ENU32348.1"/>
    </source>
</evidence>
<feature type="transmembrane region" description="Helical" evidence="1">
    <location>
        <begin position="274"/>
        <end position="296"/>
    </location>
</feature>
<evidence type="ECO:0000256" key="1">
    <source>
        <dbReference type="SAM" id="Phobius"/>
    </source>
</evidence>
<comment type="caution">
    <text evidence="2">The sequence shown here is derived from an EMBL/GenBank/DDBJ whole genome shotgun (WGS) entry which is preliminary data.</text>
</comment>
<keyword evidence="1" id="KW-0472">Membrane</keyword>
<proteinExistence type="predicted"/>
<feature type="transmembrane region" description="Helical" evidence="1">
    <location>
        <begin position="116"/>
        <end position="132"/>
    </location>
</feature>
<protein>
    <recommendedName>
        <fullName evidence="4">EpsG family protein</fullName>
    </recommendedName>
</protein>
<sequence>MIYILIFVFITIYLYFSEKIRASSFLVQLMIWLPAFLVFFLPMAIQDSVGTDYETYKLMYYDNDLSLYVIKGEFFLVEVVDLARKIGDPQFIFVIFSFFISLSFFYSLFLFKRLGFSPWLIFLLYFLVTGLYQTSFNVLRQSLVFSFLILLLYWVVKKENIKFFTGLVLLGFIHKTAYLYSILYFLFKKIPSKKYVFYLFLGSICFYSLVNQKILISYMLNLPFISNLTGNYSYYIDTDFFEAGGIIPVLTKLYYTPVFFCFWFFYINDKKKNIFFDFSVFVWSVTYFMFLQMIYIEIYFRIWNMFSLLCILPIYYLSNVLYRKNIWMLGILFLYLLIPFFIKVFLFPSAEYDYNYIQYLF</sequence>
<dbReference type="EMBL" id="APOL01000043">
    <property type="protein sequence ID" value="ENU32348.1"/>
    <property type="molecule type" value="Genomic_DNA"/>
</dbReference>
<feature type="transmembrane region" description="Helical" evidence="1">
    <location>
        <begin position="139"/>
        <end position="156"/>
    </location>
</feature>
<feature type="transmembrane region" description="Helical" evidence="1">
    <location>
        <begin position="162"/>
        <end position="183"/>
    </location>
</feature>
<dbReference type="Pfam" id="PF14897">
    <property type="entry name" value="EpsG"/>
    <property type="match status" value="1"/>
</dbReference>
<accession>N8RA95</accession>
<organism evidence="2 3">
    <name type="scientific">Acinetobacter parvus NIPH 1103</name>
    <dbReference type="NCBI Taxonomy" id="1217671"/>
    <lineage>
        <taxon>Bacteria</taxon>
        <taxon>Pseudomonadati</taxon>
        <taxon>Pseudomonadota</taxon>
        <taxon>Gammaproteobacteria</taxon>
        <taxon>Moraxellales</taxon>
        <taxon>Moraxellaceae</taxon>
        <taxon>Acinetobacter</taxon>
    </lineage>
</organism>
<dbReference type="Proteomes" id="UP000018426">
    <property type="component" value="Unassembled WGS sequence"/>
</dbReference>
<gene>
    <name evidence="2" type="ORF">F989_02699</name>
</gene>
<dbReference type="AlphaFoldDB" id="N8RA95"/>
<feature type="transmembrane region" description="Helical" evidence="1">
    <location>
        <begin position="302"/>
        <end position="318"/>
    </location>
</feature>
<feature type="transmembrane region" description="Helical" evidence="1">
    <location>
        <begin position="25"/>
        <end position="45"/>
    </location>
</feature>
<feature type="transmembrane region" description="Helical" evidence="1">
    <location>
        <begin position="240"/>
        <end position="267"/>
    </location>
</feature>
<keyword evidence="1" id="KW-0812">Transmembrane</keyword>
<feature type="transmembrane region" description="Helical" evidence="1">
    <location>
        <begin position="91"/>
        <end position="110"/>
    </location>
</feature>
<dbReference type="InterPro" id="IPR049458">
    <property type="entry name" value="EpsG-like"/>
</dbReference>
<dbReference type="HOGENOM" id="CLU_066212_0_0_6"/>
<keyword evidence="1" id="KW-1133">Transmembrane helix</keyword>
<dbReference type="PATRIC" id="fig|1217671.3.peg.2653"/>
<name>N8RA95_9GAMM</name>
<reference evidence="2 3" key="1">
    <citation type="submission" date="2013-02" db="EMBL/GenBank/DDBJ databases">
        <title>The Genome Sequence of Acinetobacter parvus NIPH 1103.</title>
        <authorList>
            <consortium name="The Broad Institute Genome Sequencing Platform"/>
            <consortium name="The Broad Institute Genome Sequencing Center for Infectious Disease"/>
            <person name="Cerqueira G."/>
            <person name="Feldgarden M."/>
            <person name="Courvalin P."/>
            <person name="Perichon B."/>
            <person name="Grillot-Courvalin C."/>
            <person name="Clermont D."/>
            <person name="Rocha E."/>
            <person name="Yoon E.-J."/>
            <person name="Nemec A."/>
            <person name="Walker B."/>
            <person name="Young S.K."/>
            <person name="Zeng Q."/>
            <person name="Gargeya S."/>
            <person name="Fitzgerald M."/>
            <person name="Haas B."/>
            <person name="Abouelleil A."/>
            <person name="Alvarado L."/>
            <person name="Arachchi H.M."/>
            <person name="Berlin A.M."/>
            <person name="Chapman S.B."/>
            <person name="Dewar J."/>
            <person name="Goldberg J."/>
            <person name="Griggs A."/>
            <person name="Gujja S."/>
            <person name="Hansen M."/>
            <person name="Howarth C."/>
            <person name="Imamovic A."/>
            <person name="Larimer J."/>
            <person name="McCowan C."/>
            <person name="Murphy C."/>
            <person name="Neiman D."/>
            <person name="Pearson M."/>
            <person name="Priest M."/>
            <person name="Roberts A."/>
            <person name="Saif S."/>
            <person name="Shea T."/>
            <person name="Sisk P."/>
            <person name="Sykes S."/>
            <person name="Wortman J."/>
            <person name="Nusbaum C."/>
            <person name="Birren B."/>
        </authorList>
    </citation>
    <scope>NUCLEOTIDE SEQUENCE [LARGE SCALE GENOMIC DNA]</scope>
    <source>
        <strain evidence="2 3">NIPH 1103</strain>
    </source>
</reference>
<evidence type="ECO:0008006" key="4">
    <source>
        <dbReference type="Google" id="ProtNLM"/>
    </source>
</evidence>
<evidence type="ECO:0000313" key="3">
    <source>
        <dbReference type="Proteomes" id="UP000018426"/>
    </source>
</evidence>
<dbReference type="RefSeq" id="WP_004675315.1">
    <property type="nucleotide sequence ID" value="NZ_KB849219.1"/>
</dbReference>
<feature type="transmembrane region" description="Helical" evidence="1">
    <location>
        <begin position="325"/>
        <end position="346"/>
    </location>
</feature>
<feature type="transmembrane region" description="Helical" evidence="1">
    <location>
        <begin position="195"/>
        <end position="220"/>
    </location>
</feature>